<reference evidence="3" key="3">
    <citation type="submission" date="2019-06" db="EMBL/GenBank/DDBJ databases">
        <authorList>
            <person name="Poynton C."/>
            <person name="Hasenbein S."/>
            <person name="Benoit J.B."/>
            <person name="Sepulveda M.S."/>
            <person name="Poelchau M.F."/>
            <person name="Murali S.C."/>
            <person name="Chen S."/>
            <person name="Glastad K.M."/>
            <person name="Werren J.H."/>
            <person name="Vineis J.H."/>
            <person name="Bowen J.L."/>
            <person name="Friedrich M."/>
            <person name="Jones J."/>
            <person name="Robertson H.M."/>
            <person name="Feyereisen R."/>
            <person name="Mechler-Hickson A."/>
            <person name="Mathers N."/>
            <person name="Lee C.E."/>
            <person name="Colbourne J.K."/>
            <person name="Biales A."/>
            <person name="Johnston J.S."/>
            <person name="Wellborn G.A."/>
            <person name="Rosendale A.J."/>
            <person name="Cridge A.G."/>
            <person name="Munoz-Torres M.C."/>
            <person name="Bain P.A."/>
            <person name="Manny A.R."/>
            <person name="Major K.M."/>
            <person name="Lambert F.N."/>
            <person name="Vulpe C.D."/>
            <person name="Tuck P."/>
            <person name="Blalock B.J."/>
            <person name="Lin Y.-Y."/>
            <person name="Smith M.E."/>
            <person name="Ochoa-Acuna H."/>
            <person name="Chen M.-J.M."/>
            <person name="Childers C.P."/>
            <person name="Qu J."/>
            <person name="Dugan S."/>
            <person name="Lee S.L."/>
            <person name="Chao H."/>
            <person name="Dinh H."/>
            <person name="Han Y."/>
            <person name="Doddapaneni H."/>
            <person name="Worley K.C."/>
            <person name="Muzny D.M."/>
            <person name="Gibbs R.A."/>
            <person name="Richards S."/>
        </authorList>
    </citation>
    <scope>NUCLEOTIDE SEQUENCE</scope>
    <source>
        <strain evidence="3">HAZT.00-mixed</strain>
        <tissue evidence="3">Whole organism</tissue>
    </source>
</reference>
<evidence type="ECO:0000313" key="5">
    <source>
        <dbReference type="RefSeq" id="XP_018013299.1"/>
    </source>
</evidence>
<dbReference type="OrthoDB" id="275715at2759"/>
<dbReference type="KEGG" id="hazt:108670345"/>
<reference evidence="3" key="2">
    <citation type="journal article" date="2018" name="Environ. Sci. Technol.">
        <title>The Toxicogenome of Hyalella azteca: A Model for Sediment Ecotoxicology and Evolutionary Toxicology.</title>
        <authorList>
            <person name="Poynton H.C."/>
            <person name="Hasenbein S."/>
            <person name="Benoit J.B."/>
            <person name="Sepulveda M.S."/>
            <person name="Poelchau M.F."/>
            <person name="Hughes D.S.T."/>
            <person name="Murali S.C."/>
            <person name="Chen S."/>
            <person name="Glastad K.M."/>
            <person name="Goodisman M.A.D."/>
            <person name="Werren J.H."/>
            <person name="Vineis J.H."/>
            <person name="Bowen J.L."/>
            <person name="Friedrich M."/>
            <person name="Jones J."/>
            <person name="Robertson H.M."/>
            <person name="Feyereisen R."/>
            <person name="Mechler-Hickson A."/>
            <person name="Mathers N."/>
            <person name="Lee C.E."/>
            <person name="Colbourne J.K."/>
            <person name="Biales A."/>
            <person name="Johnston J.S."/>
            <person name="Wellborn G.A."/>
            <person name="Rosendale A.J."/>
            <person name="Cridge A.G."/>
            <person name="Munoz-Torres M.C."/>
            <person name="Bain P.A."/>
            <person name="Manny A.R."/>
            <person name="Major K.M."/>
            <person name="Lambert F.N."/>
            <person name="Vulpe C.D."/>
            <person name="Tuck P."/>
            <person name="Blalock B.J."/>
            <person name="Lin Y.Y."/>
            <person name="Smith M.E."/>
            <person name="Ochoa-Acuna H."/>
            <person name="Chen M.M."/>
            <person name="Childers C.P."/>
            <person name="Qu J."/>
            <person name="Dugan S."/>
            <person name="Lee S.L."/>
            <person name="Chao H."/>
            <person name="Dinh H."/>
            <person name="Han Y."/>
            <person name="Doddapaneni H."/>
            <person name="Worley K.C."/>
            <person name="Muzny D.M."/>
            <person name="Gibbs R.A."/>
            <person name="Richards S."/>
        </authorList>
    </citation>
    <scope>NUCLEOTIDE SEQUENCE</scope>
    <source>
        <strain evidence="3">HAZT.00-mixed</strain>
        <tissue evidence="3">Whole organism</tissue>
    </source>
</reference>
<dbReference type="Proteomes" id="UP000694843">
    <property type="component" value="Unplaced"/>
</dbReference>
<dbReference type="PANTHER" id="PTHR14273">
    <property type="entry name" value="LYR MOTIF-CONTAINING PROTEIN 1"/>
    <property type="match status" value="1"/>
</dbReference>
<dbReference type="InterPro" id="IPR008011">
    <property type="entry name" value="Complex1_LYR_dom"/>
</dbReference>
<dbReference type="EMBL" id="JQDR03013728">
    <property type="protein sequence ID" value="KAA0189203.1"/>
    <property type="molecule type" value="Genomic_DNA"/>
</dbReference>
<dbReference type="CDD" id="cd20261">
    <property type="entry name" value="Complex1_LYR_LYRM1"/>
    <property type="match status" value="1"/>
</dbReference>
<dbReference type="Pfam" id="PF05347">
    <property type="entry name" value="Complex1_LYR"/>
    <property type="match status" value="1"/>
</dbReference>
<evidence type="ECO:0000256" key="1">
    <source>
        <dbReference type="ARBA" id="ARBA00009508"/>
    </source>
</evidence>
<evidence type="ECO:0000313" key="3">
    <source>
        <dbReference type="EMBL" id="KAA0189203.1"/>
    </source>
</evidence>
<feature type="domain" description="Complex 1 LYR protein" evidence="2">
    <location>
        <begin position="10"/>
        <end position="72"/>
    </location>
</feature>
<sequence length="128" mass="15004">MTASPALRPQVLALYKRILTCAKTWQAKNPIHTEEERMYIRDEARRLFSANRNLADENKIRLCIQEGEARLEIARHYQMPYPRPVHFPPKSITRTQQRLWGSANLRRQSRSRPIYIKTLDQDSGAKSS</sequence>
<dbReference type="RefSeq" id="XP_018013299.1">
    <property type="nucleotide sequence ID" value="XM_018157810.2"/>
</dbReference>
<dbReference type="GO" id="GO:0005739">
    <property type="term" value="C:mitochondrion"/>
    <property type="evidence" value="ECO:0007669"/>
    <property type="project" value="TreeGrafter"/>
</dbReference>
<proteinExistence type="inferred from homology"/>
<gene>
    <name evidence="5" type="primary">LOC108670345</name>
    <name evidence="3" type="ORF">HAZT_HAZT008062</name>
</gene>
<dbReference type="AlphaFoldDB" id="A0A6A0GV05"/>
<keyword evidence="4" id="KW-1185">Reference proteome</keyword>
<protein>
    <submittedName>
        <fullName evidence="5">LYR motif-containing protein 1 isoform X1</fullName>
    </submittedName>
</protein>
<name>A0A6A0GV05_HYAAZ</name>
<evidence type="ECO:0000259" key="2">
    <source>
        <dbReference type="Pfam" id="PF05347"/>
    </source>
</evidence>
<dbReference type="PANTHER" id="PTHR14273:SF0">
    <property type="entry name" value="LYR MOTIF-CONTAINING PROTEIN 1"/>
    <property type="match status" value="1"/>
</dbReference>
<reference evidence="3" key="1">
    <citation type="submission" date="2014-08" db="EMBL/GenBank/DDBJ databases">
        <authorList>
            <person name="Murali S."/>
            <person name="Richards S."/>
            <person name="Bandaranaike D."/>
            <person name="Bellair M."/>
            <person name="Blankenburg K."/>
            <person name="Chao H."/>
            <person name="Dinh H."/>
            <person name="Doddapaneni H."/>
            <person name="Dugan-Rocha S."/>
            <person name="Elkadiri S."/>
            <person name="Gnanaolivu R."/>
            <person name="Hughes D."/>
            <person name="Lee S."/>
            <person name="Li M."/>
            <person name="Ming W."/>
            <person name="Munidasa M."/>
            <person name="Muniz J."/>
            <person name="Nguyen L."/>
            <person name="Osuji N."/>
            <person name="Pu L.-L."/>
            <person name="Puazo M."/>
            <person name="Skinner E."/>
            <person name="Qu C."/>
            <person name="Quiroz J."/>
            <person name="Raj R."/>
            <person name="Weissenberger G."/>
            <person name="Xin Y."/>
            <person name="Zou X."/>
            <person name="Han Y."/>
            <person name="Worley K."/>
            <person name="Muzny D."/>
            <person name="Gibbs R."/>
        </authorList>
    </citation>
    <scope>NUCLEOTIDE SEQUENCE</scope>
    <source>
        <strain evidence="3">HAZT.00-mixed</strain>
        <tissue evidence="3">Whole organism</tissue>
    </source>
</reference>
<dbReference type="InterPro" id="IPR040330">
    <property type="entry name" value="LYRM1"/>
</dbReference>
<dbReference type="OMA" id="PYPRPHY"/>
<organism evidence="3">
    <name type="scientific">Hyalella azteca</name>
    <name type="common">Amphipod</name>
    <dbReference type="NCBI Taxonomy" id="294128"/>
    <lineage>
        <taxon>Eukaryota</taxon>
        <taxon>Metazoa</taxon>
        <taxon>Ecdysozoa</taxon>
        <taxon>Arthropoda</taxon>
        <taxon>Crustacea</taxon>
        <taxon>Multicrustacea</taxon>
        <taxon>Malacostraca</taxon>
        <taxon>Eumalacostraca</taxon>
        <taxon>Peracarida</taxon>
        <taxon>Amphipoda</taxon>
        <taxon>Senticaudata</taxon>
        <taxon>Talitrida</taxon>
        <taxon>Talitroidea</taxon>
        <taxon>Hyalellidae</taxon>
        <taxon>Hyalella</taxon>
    </lineage>
</organism>
<dbReference type="InterPro" id="IPR045294">
    <property type="entry name" value="Complex1_LYR_LYRM1"/>
</dbReference>
<evidence type="ECO:0000313" key="4">
    <source>
        <dbReference type="Proteomes" id="UP000694843"/>
    </source>
</evidence>
<comment type="similarity">
    <text evidence="1">Belongs to the complex I LYR family.</text>
</comment>
<dbReference type="Proteomes" id="UP000711488">
    <property type="component" value="Unassembled WGS sequence"/>
</dbReference>
<reference evidence="5" key="4">
    <citation type="submission" date="2025-04" db="UniProtKB">
        <authorList>
            <consortium name="RefSeq"/>
        </authorList>
    </citation>
    <scope>IDENTIFICATION</scope>
    <source>
        <tissue evidence="5">Whole organism</tissue>
    </source>
</reference>
<accession>A0A6A0GV05</accession>
<dbReference type="GeneID" id="108670345"/>